<gene>
    <name evidence="1" type="ORF">OCBIM_22034422mg</name>
</gene>
<name>A0A0L8I5I6_OCTBM</name>
<protein>
    <submittedName>
        <fullName evidence="1">Uncharacterized protein</fullName>
    </submittedName>
</protein>
<organism evidence="1">
    <name type="scientific">Octopus bimaculoides</name>
    <name type="common">California two-spotted octopus</name>
    <dbReference type="NCBI Taxonomy" id="37653"/>
    <lineage>
        <taxon>Eukaryota</taxon>
        <taxon>Metazoa</taxon>
        <taxon>Spiralia</taxon>
        <taxon>Lophotrochozoa</taxon>
        <taxon>Mollusca</taxon>
        <taxon>Cephalopoda</taxon>
        <taxon>Coleoidea</taxon>
        <taxon>Octopodiformes</taxon>
        <taxon>Octopoda</taxon>
        <taxon>Incirrata</taxon>
        <taxon>Octopodidae</taxon>
        <taxon>Octopus</taxon>
    </lineage>
</organism>
<dbReference type="EMBL" id="KQ416530">
    <property type="protein sequence ID" value="KOF96604.1"/>
    <property type="molecule type" value="Genomic_DNA"/>
</dbReference>
<proteinExistence type="predicted"/>
<dbReference type="PANTHER" id="PTHR35450:SF2">
    <property type="entry name" value="REVERSE TRANSCRIPTASE DOMAIN-CONTAINING PROTEIN"/>
    <property type="match status" value="1"/>
</dbReference>
<accession>A0A0L8I5I6</accession>
<dbReference type="PANTHER" id="PTHR35450">
    <property type="entry name" value="REVERSE TRANSCRIPTASE DOMAIN-CONTAINING PROTEIN"/>
    <property type="match status" value="1"/>
</dbReference>
<reference evidence="1" key="1">
    <citation type="submission" date="2015-07" db="EMBL/GenBank/DDBJ databases">
        <title>MeaNS - Measles Nucleotide Surveillance Program.</title>
        <authorList>
            <person name="Tran T."/>
            <person name="Druce J."/>
        </authorList>
    </citation>
    <scope>NUCLEOTIDE SEQUENCE</scope>
    <source>
        <strain evidence="1">UCB-OBI-ISO-001</strain>
        <tissue evidence="1">Gonad</tissue>
    </source>
</reference>
<evidence type="ECO:0000313" key="1">
    <source>
        <dbReference type="EMBL" id="KOF96604.1"/>
    </source>
</evidence>
<sequence length="193" mass="22506">MDLTPREEFAETLETIYNVVSSSPVLPEEEYLIRYDRLGQYIQWNACKYYRIKFHDKWYRYNPEDVVNGKSVTILWNFLIQTDRKIDSNRPEIVIKDYNRGTCLLIEMSVLHDQNVSRKECGKLSHYKDLQIEITQMWMLSTTIIPVVIGALGMIKKGAEKYIKQLSANSNLSELQKITLMGAAHILRKALSI</sequence>
<dbReference type="AlphaFoldDB" id="A0A0L8I5I6"/>